<keyword evidence="1" id="KW-1185">Reference proteome</keyword>
<reference evidence="2" key="1">
    <citation type="submission" date="2022-11" db="UniProtKB">
        <authorList>
            <consortium name="WormBaseParasite"/>
        </authorList>
    </citation>
    <scope>IDENTIFICATION</scope>
</reference>
<name>A0A914D0D8_9BILA</name>
<accession>A0A914D0D8</accession>
<organism evidence="1 2">
    <name type="scientific">Acrobeloides nanus</name>
    <dbReference type="NCBI Taxonomy" id="290746"/>
    <lineage>
        <taxon>Eukaryota</taxon>
        <taxon>Metazoa</taxon>
        <taxon>Ecdysozoa</taxon>
        <taxon>Nematoda</taxon>
        <taxon>Chromadorea</taxon>
        <taxon>Rhabditida</taxon>
        <taxon>Tylenchina</taxon>
        <taxon>Cephalobomorpha</taxon>
        <taxon>Cephaloboidea</taxon>
        <taxon>Cephalobidae</taxon>
        <taxon>Acrobeloides</taxon>
    </lineage>
</organism>
<evidence type="ECO:0000313" key="1">
    <source>
        <dbReference type="Proteomes" id="UP000887540"/>
    </source>
</evidence>
<sequence>LNQILQVDAQDPSEAFEIFASRQQDYMPLEPEFILLPSFIFGNVLRLEIIKTIKTSQDIAGPSKVTKKSPLLKSTSDTKLNSHKFNEIEMSRRYSQENYFIPKTKEDSKIILRMMDRCSSRFAIMCHYLMERKGLMRMMHGDRPGSSRCDENLYRPRQQEIEEMLSGLEKLDVIENIKTDTPHSFKRRARSVEISNVRYGINSQEISSQEISSEISTFF</sequence>
<evidence type="ECO:0000313" key="2">
    <source>
        <dbReference type="WBParaSite" id="ACRNAN_scaffold16022.g29485.t1"/>
    </source>
</evidence>
<dbReference type="Proteomes" id="UP000887540">
    <property type="component" value="Unplaced"/>
</dbReference>
<dbReference type="WBParaSite" id="ACRNAN_scaffold16022.g29485.t1">
    <property type="protein sequence ID" value="ACRNAN_scaffold16022.g29485.t1"/>
    <property type="gene ID" value="ACRNAN_scaffold16022.g29485"/>
</dbReference>
<proteinExistence type="predicted"/>
<protein>
    <submittedName>
        <fullName evidence="2">Uncharacterized protein</fullName>
    </submittedName>
</protein>
<dbReference type="AlphaFoldDB" id="A0A914D0D8"/>